<protein>
    <submittedName>
        <fullName evidence="1">Uncharacterized protein</fullName>
    </submittedName>
</protein>
<dbReference type="AlphaFoldDB" id="A0A6I4TRP4"/>
<evidence type="ECO:0000313" key="1">
    <source>
        <dbReference type="EMBL" id="MXO97979.1"/>
    </source>
</evidence>
<dbReference type="InterPro" id="IPR036390">
    <property type="entry name" value="WH_DNA-bd_sf"/>
</dbReference>
<dbReference type="OrthoDB" id="7594252at2"/>
<name>A0A6I4TRP4_9SPHN</name>
<evidence type="ECO:0000313" key="2">
    <source>
        <dbReference type="Proteomes" id="UP000469430"/>
    </source>
</evidence>
<keyword evidence="2" id="KW-1185">Reference proteome</keyword>
<proteinExistence type="predicted"/>
<gene>
    <name evidence="1" type="ORF">GRI97_03115</name>
</gene>
<organism evidence="1 2">
    <name type="scientific">Croceibacterium xixiisoli</name>
    <dbReference type="NCBI Taxonomy" id="1476466"/>
    <lineage>
        <taxon>Bacteria</taxon>
        <taxon>Pseudomonadati</taxon>
        <taxon>Pseudomonadota</taxon>
        <taxon>Alphaproteobacteria</taxon>
        <taxon>Sphingomonadales</taxon>
        <taxon>Erythrobacteraceae</taxon>
        <taxon>Croceibacterium</taxon>
    </lineage>
</organism>
<sequence length="298" mass="32982">MNSNEISARLAGDGIPFRSADAIRNHPQFDLAFASLMDGIATLYGDTTLLVRRLMEYDRAVAFMAAVGLDFAQHPDVPESWLTVERLRGALVSMHLTSARRISNLVTSMEGDGLLETKRASGDRRVRILKASELALALDREWLKVFHQPLHMLNGDARYEAAIAKDPAYQRAYRVAGLRTLELAGTLVKNNVAAEYFLQATAGIRIMAHMFRETRGKPDGRTGPGFYSQVAEQCAVSRVHVRNVLHGARDLGLVELSTPPGLYVAVTPMLRDVMEEWVSQSLSAVDLVCAFALEDQRE</sequence>
<dbReference type="RefSeq" id="WP_161389656.1">
    <property type="nucleotide sequence ID" value="NZ_JBHSCP010000001.1"/>
</dbReference>
<dbReference type="SUPFAM" id="SSF46785">
    <property type="entry name" value="Winged helix' DNA-binding domain"/>
    <property type="match status" value="1"/>
</dbReference>
<reference evidence="1 2" key="1">
    <citation type="submission" date="2019-12" db="EMBL/GenBank/DDBJ databases">
        <title>Genomic-based taxomic classification of the family Erythrobacteraceae.</title>
        <authorList>
            <person name="Xu L."/>
        </authorList>
    </citation>
    <scope>NUCLEOTIDE SEQUENCE [LARGE SCALE GENOMIC DNA]</scope>
    <source>
        <strain evidence="1 2">S36</strain>
    </source>
</reference>
<dbReference type="Proteomes" id="UP000469430">
    <property type="component" value="Unassembled WGS sequence"/>
</dbReference>
<accession>A0A6I4TRP4</accession>
<dbReference type="EMBL" id="WTYJ01000001">
    <property type="protein sequence ID" value="MXO97979.1"/>
    <property type="molecule type" value="Genomic_DNA"/>
</dbReference>
<comment type="caution">
    <text evidence="1">The sequence shown here is derived from an EMBL/GenBank/DDBJ whole genome shotgun (WGS) entry which is preliminary data.</text>
</comment>